<dbReference type="Proteomes" id="UP000236728">
    <property type="component" value="Unassembled WGS sequence"/>
</dbReference>
<reference evidence="2 3" key="1">
    <citation type="submission" date="2016-10" db="EMBL/GenBank/DDBJ databases">
        <authorList>
            <person name="de Groot N.N."/>
        </authorList>
    </citation>
    <scope>NUCLEOTIDE SEQUENCE [LARGE SCALE GENOMIC DNA]</scope>
    <source>
        <strain evidence="2 3">DSM 22489</strain>
    </source>
</reference>
<evidence type="ECO:0000313" key="3">
    <source>
        <dbReference type="Proteomes" id="UP000236728"/>
    </source>
</evidence>
<dbReference type="PROSITE" id="PS00409">
    <property type="entry name" value="PROKAR_NTER_METHYL"/>
    <property type="match status" value="1"/>
</dbReference>
<dbReference type="AlphaFoldDB" id="A0A1H5SH12"/>
<name>A0A1H5SH12_9BACT</name>
<dbReference type="OrthoDB" id="120207at2"/>
<dbReference type="Pfam" id="PF07963">
    <property type="entry name" value="N_methyl"/>
    <property type="match status" value="1"/>
</dbReference>
<sequence>MPNRRRNLEAASTTAEAGFTLIELLIVMSVILILITLAVPGYEKVKKKTNETSAMNSLRTLVSMESEYNSQYPSRGYACTLTQLGGKQGSGAPSPDAAQLINDDLSGGTKAGYTFTIKCGDKNTSAGVDQYNSYQLFATPNAVSKTGDRGFCTDENGQIRFDPAGGTNCTELLQ</sequence>
<dbReference type="NCBIfam" id="TIGR02532">
    <property type="entry name" value="IV_pilin_GFxxxE"/>
    <property type="match status" value="1"/>
</dbReference>
<keyword evidence="3" id="KW-1185">Reference proteome</keyword>
<feature type="transmembrane region" description="Helical" evidence="1">
    <location>
        <begin position="20"/>
        <end position="39"/>
    </location>
</feature>
<evidence type="ECO:0000313" key="2">
    <source>
        <dbReference type="EMBL" id="SEF49714.1"/>
    </source>
</evidence>
<evidence type="ECO:0000256" key="1">
    <source>
        <dbReference type="SAM" id="Phobius"/>
    </source>
</evidence>
<keyword evidence="1" id="KW-0472">Membrane</keyword>
<proteinExistence type="predicted"/>
<dbReference type="SUPFAM" id="SSF54523">
    <property type="entry name" value="Pili subunits"/>
    <property type="match status" value="1"/>
</dbReference>
<protein>
    <submittedName>
        <fullName evidence="2">Type IV pilus assembly protein PilA</fullName>
    </submittedName>
</protein>
<organism evidence="2 3">
    <name type="scientific">Bryocella elongata</name>
    <dbReference type="NCBI Taxonomy" id="863522"/>
    <lineage>
        <taxon>Bacteria</taxon>
        <taxon>Pseudomonadati</taxon>
        <taxon>Acidobacteriota</taxon>
        <taxon>Terriglobia</taxon>
        <taxon>Terriglobales</taxon>
        <taxon>Acidobacteriaceae</taxon>
        <taxon>Bryocella</taxon>
    </lineage>
</organism>
<dbReference type="EMBL" id="FNVA01000001">
    <property type="protein sequence ID" value="SEF49714.1"/>
    <property type="molecule type" value="Genomic_DNA"/>
</dbReference>
<accession>A0A1H5SH12</accession>
<dbReference type="InterPro" id="IPR012902">
    <property type="entry name" value="N_methyl_site"/>
</dbReference>
<dbReference type="Gene3D" id="3.30.700.10">
    <property type="entry name" value="Glycoprotein, Type 4 Pilin"/>
    <property type="match status" value="1"/>
</dbReference>
<dbReference type="RefSeq" id="WP_103931165.1">
    <property type="nucleotide sequence ID" value="NZ_FNVA01000001.1"/>
</dbReference>
<dbReference type="InterPro" id="IPR045584">
    <property type="entry name" value="Pilin-like"/>
</dbReference>
<keyword evidence="1" id="KW-1133">Transmembrane helix</keyword>
<keyword evidence="1" id="KW-0812">Transmembrane</keyword>
<gene>
    <name evidence="2" type="ORF">SAMN05421819_0193</name>
</gene>